<accession>A0A1H0YKK1</accession>
<dbReference type="RefSeq" id="WP_092520773.1">
    <property type="nucleotide sequence ID" value="NZ_FNKO01000001.1"/>
</dbReference>
<evidence type="ECO:0000313" key="3">
    <source>
        <dbReference type="EMBL" id="SDQ15729.1"/>
    </source>
</evidence>
<dbReference type="InterPro" id="IPR000873">
    <property type="entry name" value="AMP-dep_synth/lig_dom"/>
</dbReference>
<dbReference type="PANTHER" id="PTHR43767:SF7">
    <property type="entry name" value="MEDIUM_LONG-CHAIN-FATTY-ACID--COA LIGASE FADD8"/>
    <property type="match status" value="1"/>
</dbReference>
<dbReference type="Pfam" id="PF00501">
    <property type="entry name" value="AMP-binding"/>
    <property type="match status" value="1"/>
</dbReference>
<reference evidence="4" key="1">
    <citation type="submission" date="2016-10" db="EMBL/GenBank/DDBJ databases">
        <authorList>
            <person name="Varghese N."/>
            <person name="Submissions S."/>
        </authorList>
    </citation>
    <scope>NUCLEOTIDE SEQUENCE [LARGE SCALE GENOMIC DNA]</scope>
    <source>
        <strain evidence="4">DSM 45459</strain>
    </source>
</reference>
<dbReference type="STRING" id="995062.SAMN04489718_0518"/>
<keyword evidence="3" id="KW-0436">Ligase</keyword>
<dbReference type="EMBL" id="FNKO01000001">
    <property type="protein sequence ID" value="SDQ15729.1"/>
    <property type="molecule type" value="Genomic_DNA"/>
</dbReference>
<sequence length="526" mass="56013">MDLGTVLRWTAERYPRHRAVGGKHPLTYAQWDARTDRLARALAELGVRPGDRVAFLLAGGEPMAGLHLAAQKLGAVSVPLSIRFGPEELAYCLRDAAPALLVTDTSTTDTAEAALSDERPLARAHAGEPAEAPPGVRPIERVAADVPGGALSTRVSEGDISVMLYTSGTTGEPKGVPRTHSAEHQAAVAHLLQSRQGPFATTLGVMPMFHTMGLRSLLASVISAGTWVPQVRFSPEETLELIIREGVSALYLVPTIYWGLLRTGRLAEATSVRKLAYAGASMTPTLAEQLTGALAPEVFINHFGSTEIYTFTISPDVAAKPGCAGRAGVFTRVRLVDPEPGASPSDVVGEGEQGQIAISMDSPEAFGGYWNRPDADAKSIRDGWYFPGDLATADEDGDLWVAGRVDDMINSGGENIYPGEIEDTLARCPAVADVVVAGLPDDRWGQAATAFFVPVPGMTPQHAATVLAHFVREQSGLPSLKRPKRLIAVEQIPKSAVGKILRRELTTGNYVPLAEVPSEAMTPSRR</sequence>
<dbReference type="AlphaFoldDB" id="A0A1H0YKK1"/>
<dbReference type="Pfam" id="PF13193">
    <property type="entry name" value="AMP-binding_C"/>
    <property type="match status" value="1"/>
</dbReference>
<dbReference type="OrthoDB" id="3172305at2"/>
<proteinExistence type="predicted"/>
<keyword evidence="4" id="KW-1185">Reference proteome</keyword>
<feature type="domain" description="AMP-dependent synthetase/ligase" evidence="1">
    <location>
        <begin position="8"/>
        <end position="370"/>
    </location>
</feature>
<evidence type="ECO:0000259" key="1">
    <source>
        <dbReference type="Pfam" id="PF00501"/>
    </source>
</evidence>
<dbReference type="GO" id="GO:0016877">
    <property type="term" value="F:ligase activity, forming carbon-sulfur bonds"/>
    <property type="evidence" value="ECO:0007669"/>
    <property type="project" value="UniProtKB-ARBA"/>
</dbReference>
<feature type="domain" description="AMP-binding enzyme C-terminal" evidence="2">
    <location>
        <begin position="420"/>
        <end position="499"/>
    </location>
</feature>
<evidence type="ECO:0000259" key="2">
    <source>
        <dbReference type="Pfam" id="PF13193"/>
    </source>
</evidence>
<organism evidence="3 4">
    <name type="scientific">Actinopolyspora saharensis</name>
    <dbReference type="NCBI Taxonomy" id="995062"/>
    <lineage>
        <taxon>Bacteria</taxon>
        <taxon>Bacillati</taxon>
        <taxon>Actinomycetota</taxon>
        <taxon>Actinomycetes</taxon>
        <taxon>Actinopolysporales</taxon>
        <taxon>Actinopolysporaceae</taxon>
        <taxon>Actinopolyspora</taxon>
    </lineage>
</organism>
<dbReference type="Gene3D" id="3.30.300.30">
    <property type="match status" value="1"/>
</dbReference>
<dbReference type="Gene3D" id="3.40.50.12780">
    <property type="entry name" value="N-terminal domain of ligase-like"/>
    <property type="match status" value="1"/>
</dbReference>
<dbReference type="InterPro" id="IPR050237">
    <property type="entry name" value="ATP-dep_AMP-bd_enzyme"/>
</dbReference>
<evidence type="ECO:0000313" key="4">
    <source>
        <dbReference type="Proteomes" id="UP000199301"/>
    </source>
</evidence>
<dbReference type="Proteomes" id="UP000199301">
    <property type="component" value="Unassembled WGS sequence"/>
</dbReference>
<name>A0A1H0YKK1_9ACTN</name>
<dbReference type="InterPro" id="IPR025110">
    <property type="entry name" value="AMP-bd_C"/>
</dbReference>
<dbReference type="PROSITE" id="PS00455">
    <property type="entry name" value="AMP_BINDING"/>
    <property type="match status" value="1"/>
</dbReference>
<protein>
    <submittedName>
        <fullName evidence="3">2-furoate---CoA ligase</fullName>
    </submittedName>
</protein>
<gene>
    <name evidence="3" type="ORF">SAMN04489718_0518</name>
</gene>
<dbReference type="PANTHER" id="PTHR43767">
    <property type="entry name" value="LONG-CHAIN-FATTY-ACID--COA LIGASE"/>
    <property type="match status" value="1"/>
</dbReference>
<dbReference type="SUPFAM" id="SSF56801">
    <property type="entry name" value="Acetyl-CoA synthetase-like"/>
    <property type="match status" value="1"/>
</dbReference>
<dbReference type="InterPro" id="IPR045851">
    <property type="entry name" value="AMP-bd_C_sf"/>
</dbReference>
<dbReference type="InterPro" id="IPR042099">
    <property type="entry name" value="ANL_N_sf"/>
</dbReference>
<dbReference type="InterPro" id="IPR020845">
    <property type="entry name" value="AMP-binding_CS"/>
</dbReference>